<feature type="compositionally biased region" description="Low complexity" evidence="1">
    <location>
        <begin position="428"/>
        <end position="446"/>
    </location>
</feature>
<evidence type="ECO:0000313" key="2">
    <source>
        <dbReference type="EMBL" id="KAF2723055.1"/>
    </source>
</evidence>
<dbReference type="AlphaFoldDB" id="A0A9P4QBT7"/>
<dbReference type="OrthoDB" id="5399183at2759"/>
<feature type="region of interest" description="Disordered" evidence="1">
    <location>
        <begin position="1"/>
        <end position="72"/>
    </location>
</feature>
<feature type="region of interest" description="Disordered" evidence="1">
    <location>
        <begin position="293"/>
        <end position="462"/>
    </location>
</feature>
<evidence type="ECO:0000313" key="3">
    <source>
        <dbReference type="Proteomes" id="UP000799441"/>
    </source>
</evidence>
<dbReference type="Proteomes" id="UP000799441">
    <property type="component" value="Unassembled WGS sequence"/>
</dbReference>
<feature type="compositionally biased region" description="Low complexity" evidence="1">
    <location>
        <begin position="539"/>
        <end position="550"/>
    </location>
</feature>
<sequence>MSNHIFGAANGSLQTNQHHDKRSTNKVCNGDNGSDTRTSTGDHSDAGQQQAGQADEEEGSAPDDSSASKDEPDAIALSGADVAGSIDEHSRLTGLSTANGEAVVGSHAMDIGDGQVFGKAAIASDMQEMNLKDDYALARRLSLASDDSNNQEDDWDFNLDEDPFMGLTPFDEGYMDLHGRAELSMWRMPENFRGREDSTQSASTQKRVRFQDDVDIHMDYADSSSSSDEEDDGDAFPDLFMAQDDPLLQRRLGALEREDIDAAFNVAEGSETASVWDWDGADEQLAFKLLDADDESESGDDSENDSDEDSDGDLDGDKTDEETEEDQQAAYEQVKKTHPAAISESLSPKETMPPPQKSTSKAAVKVTSAKPQAAARPTTPGSGKPPRAGTFILDPTRASLHSSGKKIHCRPPSTPLEKEREFWERHASAANSHNSSPRSSFSWNVSTPAREDRPARPLTTQSTLRTMFDGNFENIRSNDAEDLDDGFEYLPTIAPTLQSSFASNSLNDDSDVEIEDINMGDFMHVDDSDSEDNEDQRPSSSVTSPGASSSFYAGFTPSSPAQRNQGASSDLLAHLNRSRGVVGSFRRNQYNAKTIGSMASHPAVRASTSEMNAMQKGRRHAANTPMTPARKKRGSSQDLSLTGSGVRKSYVAGSAGSPLSSKSPVRRRGQSLSAFSPVH</sequence>
<keyword evidence="3" id="KW-1185">Reference proteome</keyword>
<feature type="region of interest" description="Disordered" evidence="1">
    <location>
        <begin position="220"/>
        <end position="239"/>
    </location>
</feature>
<feature type="compositionally biased region" description="Acidic residues" evidence="1">
    <location>
        <begin position="293"/>
        <end position="327"/>
    </location>
</feature>
<feature type="compositionally biased region" description="Polar residues" evidence="1">
    <location>
        <begin position="25"/>
        <end position="39"/>
    </location>
</feature>
<comment type="caution">
    <text evidence="2">The sequence shown here is derived from an EMBL/GenBank/DDBJ whole genome shotgun (WGS) entry which is preliminary data.</text>
</comment>
<feature type="compositionally biased region" description="Basic and acidic residues" evidence="1">
    <location>
        <begin position="416"/>
        <end position="427"/>
    </location>
</feature>
<reference evidence="2" key="1">
    <citation type="journal article" date="2020" name="Stud. Mycol.">
        <title>101 Dothideomycetes genomes: a test case for predicting lifestyles and emergence of pathogens.</title>
        <authorList>
            <person name="Haridas S."/>
            <person name="Albert R."/>
            <person name="Binder M."/>
            <person name="Bloem J."/>
            <person name="Labutti K."/>
            <person name="Salamov A."/>
            <person name="Andreopoulos B."/>
            <person name="Baker S."/>
            <person name="Barry K."/>
            <person name="Bills G."/>
            <person name="Bluhm B."/>
            <person name="Cannon C."/>
            <person name="Castanera R."/>
            <person name="Culley D."/>
            <person name="Daum C."/>
            <person name="Ezra D."/>
            <person name="Gonzalez J."/>
            <person name="Henrissat B."/>
            <person name="Kuo A."/>
            <person name="Liang C."/>
            <person name="Lipzen A."/>
            <person name="Lutzoni F."/>
            <person name="Magnuson J."/>
            <person name="Mondo S."/>
            <person name="Nolan M."/>
            <person name="Ohm R."/>
            <person name="Pangilinan J."/>
            <person name="Park H.-J."/>
            <person name="Ramirez L."/>
            <person name="Alfaro M."/>
            <person name="Sun H."/>
            <person name="Tritt A."/>
            <person name="Yoshinaga Y."/>
            <person name="Zwiers L.-H."/>
            <person name="Turgeon B."/>
            <person name="Goodwin S."/>
            <person name="Spatafora J."/>
            <person name="Crous P."/>
            <person name="Grigoriev I."/>
        </authorList>
    </citation>
    <scope>NUCLEOTIDE SEQUENCE</scope>
    <source>
        <strain evidence="2">CBS 116435</strain>
    </source>
</reference>
<proteinExistence type="predicted"/>
<name>A0A9P4QBT7_9PEZI</name>
<protein>
    <submittedName>
        <fullName evidence="2">Uncharacterized protein</fullName>
    </submittedName>
</protein>
<evidence type="ECO:0000256" key="1">
    <source>
        <dbReference type="SAM" id="MobiDB-lite"/>
    </source>
</evidence>
<dbReference type="EMBL" id="MU003778">
    <property type="protein sequence ID" value="KAF2723055.1"/>
    <property type="molecule type" value="Genomic_DNA"/>
</dbReference>
<feature type="compositionally biased region" description="Polar residues" evidence="1">
    <location>
        <begin position="556"/>
        <end position="567"/>
    </location>
</feature>
<feature type="region of interest" description="Disordered" evidence="1">
    <location>
        <begin position="522"/>
        <end position="567"/>
    </location>
</feature>
<gene>
    <name evidence="2" type="ORF">K431DRAFT_301993</name>
</gene>
<feature type="region of interest" description="Disordered" evidence="1">
    <location>
        <begin position="596"/>
        <end position="679"/>
    </location>
</feature>
<accession>A0A9P4QBT7</accession>
<organism evidence="2 3">
    <name type="scientific">Polychaeton citri CBS 116435</name>
    <dbReference type="NCBI Taxonomy" id="1314669"/>
    <lineage>
        <taxon>Eukaryota</taxon>
        <taxon>Fungi</taxon>
        <taxon>Dikarya</taxon>
        <taxon>Ascomycota</taxon>
        <taxon>Pezizomycotina</taxon>
        <taxon>Dothideomycetes</taxon>
        <taxon>Dothideomycetidae</taxon>
        <taxon>Capnodiales</taxon>
        <taxon>Capnodiaceae</taxon>
        <taxon>Polychaeton</taxon>
    </lineage>
</organism>
<feature type="compositionally biased region" description="Polar residues" evidence="1">
    <location>
        <begin position="670"/>
        <end position="679"/>
    </location>
</feature>